<reference evidence="1 2" key="1">
    <citation type="submission" date="2019-12" db="EMBL/GenBank/DDBJ databases">
        <title>Chitinophaga sp. strain ysch24 (GDMCC 1.1355), whole genome shotgun sequence.</title>
        <authorList>
            <person name="Zhang X."/>
        </authorList>
    </citation>
    <scope>NUCLEOTIDE SEQUENCE [LARGE SCALE GENOMIC DNA]</scope>
    <source>
        <strain evidence="2">ysch24</strain>
    </source>
</reference>
<evidence type="ECO:0000313" key="2">
    <source>
        <dbReference type="Proteomes" id="UP000461730"/>
    </source>
</evidence>
<dbReference type="EMBL" id="WRXN01000001">
    <property type="protein sequence ID" value="MVT07208.1"/>
    <property type="molecule type" value="Genomic_DNA"/>
</dbReference>
<protein>
    <submittedName>
        <fullName evidence="1">DUF4836 family protein</fullName>
    </submittedName>
</protein>
<dbReference type="InterPro" id="IPR032276">
    <property type="entry name" value="DUF4836"/>
</dbReference>
<sequence length="589" mass="63651">MTKMFSKGLLTAISAAVLLTACSKAPEQSKYIPKTASVVLSLNSKQISKKLITDGITVDKLFEAVQSGDTANQVKKAWKDLENSGIDLQAHSFVSVVYARERSYVTLTSGLKDAGKFEEYLKKNISSFSLKKKNDFQYVWAEEQETVIAWNKEIVICLKGTNTDALKYGLPPAGLPVPGNPDGNDDTSTAQPAAQVAPAANAEEETWVAEADHLFHLKKDETAGSITAFNDLLKNNADIGIYINPEPVYSAQATMIPANLKALLAGCYYTGAVNFEKGKVLVDGTSYVGKDLAAIYEKYGSLEADLSMLEKYPSQNITGFMVYGFDFRMIGDIVKSTGLDGFANMGLHSSGLTLDDILNAFKGQLVFVASDFEVKKKPSAYFEGDSITQPESKWVFAMKVGDKAAFDKVMNSPMLKGFFVKEGDKYVMQQSGMPGMPAVSITDKLVVTASDDALLQSYLEGKGKAGGLDNGFVSKIKGNPMGAYVNFEKIVNNIPEEQIPADGRELAGKFKGLLKDMTALSHSFDGKTQHSEIVVNFRNENENSLVQIINLGTEAARYMEEKKKKELAGAPLDSAATAVADSAAAAPAN</sequence>
<dbReference type="Proteomes" id="UP000461730">
    <property type="component" value="Unassembled WGS sequence"/>
</dbReference>
<organism evidence="1 2">
    <name type="scientific">Chitinophaga tropicalis</name>
    <dbReference type="NCBI Taxonomy" id="2683588"/>
    <lineage>
        <taxon>Bacteria</taxon>
        <taxon>Pseudomonadati</taxon>
        <taxon>Bacteroidota</taxon>
        <taxon>Chitinophagia</taxon>
        <taxon>Chitinophagales</taxon>
        <taxon>Chitinophagaceae</taxon>
        <taxon>Chitinophaga</taxon>
    </lineage>
</organism>
<evidence type="ECO:0000313" key="1">
    <source>
        <dbReference type="EMBL" id="MVT07208.1"/>
    </source>
</evidence>
<accession>A0A7K1TYN2</accession>
<dbReference type="AlphaFoldDB" id="A0A7K1TYN2"/>
<dbReference type="RefSeq" id="WP_157304616.1">
    <property type="nucleotide sequence ID" value="NZ_WRXN01000001.1"/>
</dbReference>
<dbReference type="PROSITE" id="PS51257">
    <property type="entry name" value="PROKAR_LIPOPROTEIN"/>
    <property type="match status" value="1"/>
</dbReference>
<dbReference type="Pfam" id="PF16120">
    <property type="entry name" value="DUF4836"/>
    <property type="match status" value="1"/>
</dbReference>
<name>A0A7K1TYN2_9BACT</name>
<proteinExistence type="predicted"/>
<keyword evidence="2" id="KW-1185">Reference proteome</keyword>
<gene>
    <name evidence="1" type="ORF">GO493_02965</name>
</gene>
<comment type="caution">
    <text evidence="1">The sequence shown here is derived from an EMBL/GenBank/DDBJ whole genome shotgun (WGS) entry which is preliminary data.</text>
</comment>